<dbReference type="AlphaFoldDB" id="A0A8J1YD14"/>
<feature type="non-terminal residue" evidence="1">
    <location>
        <position position="1"/>
    </location>
</feature>
<gene>
    <name evidence="1" type="ORF">OFUS_LOCUS13183</name>
</gene>
<dbReference type="EMBL" id="CAIIXF020000006">
    <property type="protein sequence ID" value="CAH1787498.1"/>
    <property type="molecule type" value="Genomic_DNA"/>
</dbReference>
<sequence>TVLSSAESVPCSKVLLYMLSIILSITNIQTLLRDTELTISICFSCDFKSYLTICDFHNLFINLFLDVLVKSHFISSPANRSRDCVISSKDKYDCICQNHFI</sequence>
<reference evidence="1" key="1">
    <citation type="submission" date="2022-03" db="EMBL/GenBank/DDBJ databases">
        <authorList>
            <person name="Martin C."/>
        </authorList>
    </citation>
    <scope>NUCLEOTIDE SEQUENCE</scope>
</reference>
<name>A0A8J1YD14_OWEFU</name>
<keyword evidence="2" id="KW-1185">Reference proteome</keyword>
<protein>
    <submittedName>
        <fullName evidence="1">Uncharacterized protein</fullName>
    </submittedName>
</protein>
<organism evidence="1 2">
    <name type="scientific">Owenia fusiformis</name>
    <name type="common">Polychaete worm</name>
    <dbReference type="NCBI Taxonomy" id="6347"/>
    <lineage>
        <taxon>Eukaryota</taxon>
        <taxon>Metazoa</taxon>
        <taxon>Spiralia</taxon>
        <taxon>Lophotrochozoa</taxon>
        <taxon>Annelida</taxon>
        <taxon>Polychaeta</taxon>
        <taxon>Sedentaria</taxon>
        <taxon>Canalipalpata</taxon>
        <taxon>Sabellida</taxon>
        <taxon>Oweniida</taxon>
        <taxon>Oweniidae</taxon>
        <taxon>Owenia</taxon>
    </lineage>
</organism>
<proteinExistence type="predicted"/>
<accession>A0A8J1YD14</accession>
<evidence type="ECO:0000313" key="1">
    <source>
        <dbReference type="EMBL" id="CAH1787498.1"/>
    </source>
</evidence>
<comment type="caution">
    <text evidence="1">The sequence shown here is derived from an EMBL/GenBank/DDBJ whole genome shotgun (WGS) entry which is preliminary data.</text>
</comment>
<dbReference type="Proteomes" id="UP000749559">
    <property type="component" value="Unassembled WGS sequence"/>
</dbReference>
<evidence type="ECO:0000313" key="2">
    <source>
        <dbReference type="Proteomes" id="UP000749559"/>
    </source>
</evidence>